<dbReference type="InterPro" id="IPR014967">
    <property type="entry name" value="Uncharacterised_YugN-like"/>
</dbReference>
<proteinExistence type="predicted"/>
<accession>A0ABZ0L356</accession>
<dbReference type="RefSeq" id="WP_317966758.1">
    <property type="nucleotide sequence ID" value="NZ_CP129118.1"/>
</dbReference>
<dbReference type="Proteomes" id="UP001303902">
    <property type="component" value="Chromosome"/>
</dbReference>
<evidence type="ECO:0000313" key="2">
    <source>
        <dbReference type="Proteomes" id="UP001303902"/>
    </source>
</evidence>
<dbReference type="Gene3D" id="3.30.310.100">
    <property type="entry name" value="YugN-like"/>
    <property type="match status" value="1"/>
</dbReference>
<dbReference type="Pfam" id="PF08868">
    <property type="entry name" value="YugN"/>
    <property type="match status" value="1"/>
</dbReference>
<dbReference type="SUPFAM" id="SSF160755">
    <property type="entry name" value="YugN-like"/>
    <property type="match status" value="1"/>
</dbReference>
<organism evidence="1 2">
    <name type="scientific">Sporosarcina oncorhynchi</name>
    <dbReference type="NCBI Taxonomy" id="3056444"/>
    <lineage>
        <taxon>Bacteria</taxon>
        <taxon>Bacillati</taxon>
        <taxon>Bacillota</taxon>
        <taxon>Bacilli</taxon>
        <taxon>Bacillales</taxon>
        <taxon>Caryophanaceae</taxon>
        <taxon>Sporosarcina</taxon>
    </lineage>
</organism>
<reference evidence="1 2" key="1">
    <citation type="submission" date="2023-06" db="EMBL/GenBank/DDBJ databases">
        <title>Sporosarcina sp. nov., isolated from Korean tranditional fermented seafood 'Jeotgal'.</title>
        <authorList>
            <person name="Yang A.I."/>
            <person name="Shin N.-R."/>
        </authorList>
    </citation>
    <scope>NUCLEOTIDE SEQUENCE [LARGE SCALE GENOMIC DNA]</scope>
    <source>
        <strain evidence="1 2">T2O-4</strain>
    </source>
</reference>
<protein>
    <submittedName>
        <fullName evidence="1">YugN family protein</fullName>
    </submittedName>
</protein>
<evidence type="ECO:0000313" key="1">
    <source>
        <dbReference type="EMBL" id="WOV87040.1"/>
    </source>
</evidence>
<dbReference type="EMBL" id="CP129118">
    <property type="protein sequence ID" value="WOV87040.1"/>
    <property type="molecule type" value="Genomic_DNA"/>
</dbReference>
<name>A0ABZ0L356_9BACL</name>
<gene>
    <name evidence="1" type="ORF">QWT69_14355</name>
</gene>
<keyword evidence="2" id="KW-1185">Reference proteome</keyword>
<dbReference type="InterPro" id="IPR036491">
    <property type="entry name" value="YugN-like_sf"/>
</dbReference>
<sequence length="143" mass="15949">MIEIKTTMPGKKALYGDCREILGEHGLQLGGGWDFNQGHFDMVLKAEDEDKMYLRMPFVVVDGMLDEDSAMIEFGTPFIINHVMNIGLDDEGSPVLATVGLDQFQTPDDPDAPIPYSEKWVEDAEEVVSRFSESGIFIAPYIT</sequence>